<evidence type="ECO:0000256" key="1">
    <source>
        <dbReference type="ARBA" id="ARBA00004370"/>
    </source>
</evidence>
<organism evidence="10 11">
    <name type="scientific">Sphingomonas sanxanigenens</name>
    <dbReference type="NCBI Taxonomy" id="397260"/>
    <lineage>
        <taxon>Bacteria</taxon>
        <taxon>Pseudomonadati</taxon>
        <taxon>Pseudomonadota</taxon>
        <taxon>Alphaproteobacteria</taxon>
        <taxon>Sphingomonadales</taxon>
        <taxon>Sphingomonadaceae</taxon>
        <taxon>Sphingomonas</taxon>
    </lineage>
</organism>
<protein>
    <submittedName>
        <fullName evidence="10">Multidrug transporter</fullName>
    </submittedName>
</protein>
<sequence length="470" mass="49563">MTGAALSLGACVGAPELGPKPQPIQPAALAADQAFAAPRADWPATDWWRGFGDAQLDSLIGEALAGSPDMKQADARVKAAEALVQQSRAQLLPHADVEGSVVGNRQSRNLGIPPMFIPGGVRDVGKLTGNVSLDLDLWGRDRAALAAATSDADAARVDAEQARLTIATSVAAAYADLALYYEERDVAVDALKVRETTAELTSQRVLQGLDTRGELRQAEARVPAARADIAALDESIALTRNRIAALLGKGPDRGLSIDRPRFTLPSVGLPDRLALDLIGRRPDIVAARLRSESAASRIKVAKANFYPNINLTGLVGVNSLGLGDLFKAGSLITTFGPAITLPIFEGGRLKGEYRGARATYDEAVAHYDGTLVNALHEVADAATSLRALDTRLAEQREALTRSEEASAIARLRYKGGLANQLTVLTTDDAMLANRRTVADLEGRRRALDIILIRALGGGFAAPAPSLAGNN</sequence>
<dbReference type="PANTHER" id="PTHR30203">
    <property type="entry name" value="OUTER MEMBRANE CATION EFFLUX PROTEIN"/>
    <property type="match status" value="1"/>
</dbReference>
<keyword evidence="8 9" id="KW-0449">Lipoprotein</keyword>
<dbReference type="Proteomes" id="UP000249066">
    <property type="component" value="Unassembled WGS sequence"/>
</dbReference>
<accession>A0A2W5AED2</accession>
<evidence type="ECO:0000256" key="2">
    <source>
        <dbReference type="ARBA" id="ARBA00007613"/>
    </source>
</evidence>
<evidence type="ECO:0000256" key="8">
    <source>
        <dbReference type="ARBA" id="ARBA00023288"/>
    </source>
</evidence>
<evidence type="ECO:0000256" key="6">
    <source>
        <dbReference type="ARBA" id="ARBA00023136"/>
    </source>
</evidence>
<evidence type="ECO:0000256" key="7">
    <source>
        <dbReference type="ARBA" id="ARBA00023139"/>
    </source>
</evidence>
<keyword evidence="5" id="KW-0732">Signal</keyword>
<dbReference type="GO" id="GO:0005886">
    <property type="term" value="C:plasma membrane"/>
    <property type="evidence" value="ECO:0007669"/>
    <property type="project" value="UniProtKB-SubCell"/>
</dbReference>
<keyword evidence="7 9" id="KW-0564">Palmitate</keyword>
<comment type="caution">
    <text evidence="10">The sequence shown here is derived from an EMBL/GenBank/DDBJ whole genome shotgun (WGS) entry which is preliminary data.</text>
</comment>
<evidence type="ECO:0000313" key="11">
    <source>
        <dbReference type="Proteomes" id="UP000249066"/>
    </source>
</evidence>
<dbReference type="GO" id="GO:0015562">
    <property type="term" value="F:efflux transmembrane transporter activity"/>
    <property type="evidence" value="ECO:0007669"/>
    <property type="project" value="InterPro"/>
</dbReference>
<comment type="subcellular location">
    <subcellularLocation>
        <location evidence="9">Cell membrane</location>
        <topology evidence="9">Lipid-anchor</topology>
    </subcellularLocation>
    <subcellularLocation>
        <location evidence="1">Membrane</location>
    </subcellularLocation>
</comment>
<dbReference type="InterPro" id="IPR010131">
    <property type="entry name" value="MdtP/NodT-like"/>
</dbReference>
<dbReference type="Gene3D" id="1.20.1600.10">
    <property type="entry name" value="Outer membrane efflux proteins (OEP)"/>
    <property type="match status" value="1"/>
</dbReference>
<dbReference type="NCBIfam" id="TIGR01845">
    <property type="entry name" value="outer_NodT"/>
    <property type="match status" value="1"/>
</dbReference>
<dbReference type="Pfam" id="PF02321">
    <property type="entry name" value="OEP"/>
    <property type="match status" value="2"/>
</dbReference>
<evidence type="ECO:0000256" key="4">
    <source>
        <dbReference type="ARBA" id="ARBA00022692"/>
    </source>
</evidence>
<evidence type="ECO:0000256" key="5">
    <source>
        <dbReference type="ARBA" id="ARBA00022729"/>
    </source>
</evidence>
<reference evidence="10 11" key="1">
    <citation type="submission" date="2017-08" db="EMBL/GenBank/DDBJ databases">
        <title>Infants hospitalized years apart are colonized by the same room-sourced microbial strains.</title>
        <authorList>
            <person name="Brooks B."/>
            <person name="Olm M.R."/>
            <person name="Firek B.A."/>
            <person name="Baker R."/>
            <person name="Thomas B.C."/>
            <person name="Morowitz M.J."/>
            <person name="Banfield J.F."/>
        </authorList>
    </citation>
    <scope>NUCLEOTIDE SEQUENCE [LARGE SCALE GENOMIC DNA]</scope>
    <source>
        <strain evidence="10">S2_018_000_R2_101</strain>
    </source>
</reference>
<dbReference type="PANTHER" id="PTHR30203:SF20">
    <property type="entry name" value="MULTIDRUG RESISTANCE OUTER MEMBRANE PROTEIN MDTP-RELATED"/>
    <property type="match status" value="1"/>
</dbReference>
<evidence type="ECO:0000256" key="9">
    <source>
        <dbReference type="RuleBase" id="RU362097"/>
    </source>
</evidence>
<dbReference type="SUPFAM" id="SSF56954">
    <property type="entry name" value="Outer membrane efflux proteins (OEP)"/>
    <property type="match status" value="1"/>
</dbReference>
<gene>
    <name evidence="10" type="ORF">DI623_02825</name>
</gene>
<keyword evidence="3 9" id="KW-1134">Transmembrane beta strand</keyword>
<evidence type="ECO:0000256" key="3">
    <source>
        <dbReference type="ARBA" id="ARBA00022452"/>
    </source>
</evidence>
<keyword evidence="4 9" id="KW-0812">Transmembrane</keyword>
<evidence type="ECO:0000313" key="10">
    <source>
        <dbReference type="EMBL" id="PZO91606.1"/>
    </source>
</evidence>
<dbReference type="Gene3D" id="2.20.200.10">
    <property type="entry name" value="Outer membrane efflux proteins (OEP)"/>
    <property type="match status" value="1"/>
</dbReference>
<comment type="similarity">
    <text evidence="2 9">Belongs to the outer membrane factor (OMF) (TC 1.B.17) family.</text>
</comment>
<proteinExistence type="inferred from homology"/>
<dbReference type="InterPro" id="IPR003423">
    <property type="entry name" value="OMP_efflux"/>
</dbReference>
<name>A0A2W5AED2_9SPHN</name>
<keyword evidence="6 9" id="KW-0472">Membrane</keyword>
<dbReference type="EMBL" id="QFNN01000007">
    <property type="protein sequence ID" value="PZO91606.1"/>
    <property type="molecule type" value="Genomic_DNA"/>
</dbReference>
<dbReference type="AlphaFoldDB" id="A0A2W5AED2"/>